<dbReference type="EMBL" id="JBHULC010000038">
    <property type="protein sequence ID" value="MFD2523713.1"/>
    <property type="molecule type" value="Genomic_DNA"/>
</dbReference>
<evidence type="ECO:0008006" key="3">
    <source>
        <dbReference type="Google" id="ProtNLM"/>
    </source>
</evidence>
<sequence>MKRKSIYIIGLVLAQMGCTNVDRLDTTEVKEEVESHKIKRVSPAQIMEQVEILGSQIASTLTKDFEKQMKDVSKARTEEICQLKNMRVIDSLTKKYDLTIRLLGQPDIGSNNSLYPKEKEVLEAYADNAMRKLPMSNNIQPLDESLFVYTAPIGADKGIGKLCFSDDSGFAIWSIVIKKSEVIKSIKPAK</sequence>
<evidence type="ECO:0000313" key="1">
    <source>
        <dbReference type="EMBL" id="MFD2523713.1"/>
    </source>
</evidence>
<dbReference type="RefSeq" id="WP_340233887.1">
    <property type="nucleotide sequence ID" value="NZ_JBBEWC010000001.1"/>
</dbReference>
<evidence type="ECO:0000313" key="2">
    <source>
        <dbReference type="Proteomes" id="UP001597510"/>
    </source>
</evidence>
<keyword evidence="2" id="KW-1185">Reference proteome</keyword>
<reference evidence="2" key="1">
    <citation type="journal article" date="2019" name="Int. J. Syst. Evol. Microbiol.">
        <title>The Global Catalogue of Microorganisms (GCM) 10K type strain sequencing project: providing services to taxonomists for standard genome sequencing and annotation.</title>
        <authorList>
            <consortium name="The Broad Institute Genomics Platform"/>
            <consortium name="The Broad Institute Genome Sequencing Center for Infectious Disease"/>
            <person name="Wu L."/>
            <person name="Ma J."/>
        </authorList>
    </citation>
    <scope>NUCLEOTIDE SEQUENCE [LARGE SCALE GENOMIC DNA]</scope>
    <source>
        <strain evidence="2">KCTC 52344</strain>
    </source>
</reference>
<dbReference type="Proteomes" id="UP001597510">
    <property type="component" value="Unassembled WGS sequence"/>
</dbReference>
<gene>
    <name evidence="1" type="ORF">ACFSR2_22630</name>
</gene>
<protein>
    <recommendedName>
        <fullName evidence="3">Lipoprotein</fullName>
    </recommendedName>
</protein>
<proteinExistence type="predicted"/>
<accession>A0ABW5JEZ7</accession>
<comment type="caution">
    <text evidence="1">The sequence shown here is derived from an EMBL/GenBank/DDBJ whole genome shotgun (WGS) entry which is preliminary data.</text>
</comment>
<organism evidence="1 2">
    <name type="scientific">Emticicia soli</name>
    <dbReference type="NCBI Taxonomy" id="2027878"/>
    <lineage>
        <taxon>Bacteria</taxon>
        <taxon>Pseudomonadati</taxon>
        <taxon>Bacteroidota</taxon>
        <taxon>Cytophagia</taxon>
        <taxon>Cytophagales</taxon>
        <taxon>Leadbetterellaceae</taxon>
        <taxon>Emticicia</taxon>
    </lineage>
</organism>
<name>A0ABW5JEZ7_9BACT</name>